<keyword evidence="2" id="KW-1133">Transmembrane helix</keyword>
<keyword evidence="4" id="KW-1185">Reference proteome</keyword>
<accession>A0AAN7V4A8</accession>
<reference evidence="3 4" key="1">
    <citation type="journal article" date="2024" name="Insects">
        <title>An Improved Chromosome-Level Genome Assembly of the Firefly Pyrocoelia pectoralis.</title>
        <authorList>
            <person name="Fu X."/>
            <person name="Meyer-Rochow V.B."/>
            <person name="Ballantyne L."/>
            <person name="Zhu X."/>
        </authorList>
    </citation>
    <scope>NUCLEOTIDE SEQUENCE [LARGE SCALE GENOMIC DNA]</scope>
    <source>
        <strain evidence="3">XCY_ONT2</strain>
    </source>
</reference>
<keyword evidence="2" id="KW-0812">Transmembrane</keyword>
<dbReference type="AlphaFoldDB" id="A0AAN7V4A8"/>
<dbReference type="EMBL" id="JAVRBK010000008">
    <property type="protein sequence ID" value="KAK5639729.1"/>
    <property type="molecule type" value="Genomic_DNA"/>
</dbReference>
<evidence type="ECO:0000313" key="3">
    <source>
        <dbReference type="EMBL" id="KAK5639729.1"/>
    </source>
</evidence>
<comment type="caution">
    <text evidence="3">The sequence shown here is derived from an EMBL/GenBank/DDBJ whole genome shotgun (WGS) entry which is preliminary data.</text>
</comment>
<sequence length="164" mass="19696">MRRRRVTFYGHIKRMNEKRLTTKLLNYFDRNPKIQIPWIKEVRKDMAEMKIYGEEVERRKEFKGFGGFQVQEKEQRKLELNGQKKEGNNTLKELKSTGRKEGREKDIHQKLFHVVHSVAQNRKKKKKKINILTLKLSTLPIITITFSPTSSYPTSYYFDFLYPL</sequence>
<organism evidence="3 4">
    <name type="scientific">Pyrocoelia pectoralis</name>
    <dbReference type="NCBI Taxonomy" id="417401"/>
    <lineage>
        <taxon>Eukaryota</taxon>
        <taxon>Metazoa</taxon>
        <taxon>Ecdysozoa</taxon>
        <taxon>Arthropoda</taxon>
        <taxon>Hexapoda</taxon>
        <taxon>Insecta</taxon>
        <taxon>Pterygota</taxon>
        <taxon>Neoptera</taxon>
        <taxon>Endopterygota</taxon>
        <taxon>Coleoptera</taxon>
        <taxon>Polyphaga</taxon>
        <taxon>Elateriformia</taxon>
        <taxon>Elateroidea</taxon>
        <taxon>Lampyridae</taxon>
        <taxon>Lampyrinae</taxon>
        <taxon>Pyrocoelia</taxon>
    </lineage>
</organism>
<evidence type="ECO:0000256" key="2">
    <source>
        <dbReference type="SAM" id="Phobius"/>
    </source>
</evidence>
<proteinExistence type="predicted"/>
<protein>
    <submittedName>
        <fullName evidence="3">Uncharacterized protein</fullName>
    </submittedName>
</protein>
<dbReference type="Proteomes" id="UP001329430">
    <property type="component" value="Chromosome 8"/>
</dbReference>
<name>A0AAN7V4A8_9COLE</name>
<keyword evidence="2" id="KW-0472">Membrane</keyword>
<evidence type="ECO:0000256" key="1">
    <source>
        <dbReference type="SAM" id="MobiDB-lite"/>
    </source>
</evidence>
<feature type="region of interest" description="Disordered" evidence="1">
    <location>
        <begin position="77"/>
        <end position="102"/>
    </location>
</feature>
<gene>
    <name evidence="3" type="ORF">RI129_010540</name>
</gene>
<feature type="transmembrane region" description="Helical" evidence="2">
    <location>
        <begin position="129"/>
        <end position="147"/>
    </location>
</feature>
<evidence type="ECO:0000313" key="4">
    <source>
        <dbReference type="Proteomes" id="UP001329430"/>
    </source>
</evidence>